<accession>A0A6P4D7X6</accession>
<reference evidence="1" key="1">
    <citation type="journal article" date="2016" name="Nat. Genet.">
        <title>The genome sequences of Arachis duranensis and Arachis ipaensis, the diploid ancestors of cultivated peanut.</title>
        <authorList>
            <person name="Bertioli D.J."/>
            <person name="Cannon S.B."/>
            <person name="Froenicke L."/>
            <person name="Huang G."/>
            <person name="Farmer A.D."/>
            <person name="Cannon E.K."/>
            <person name="Liu X."/>
            <person name="Gao D."/>
            <person name="Clevenger J."/>
            <person name="Dash S."/>
            <person name="Ren L."/>
            <person name="Moretzsohn M.C."/>
            <person name="Shirasawa K."/>
            <person name="Huang W."/>
            <person name="Vidigal B."/>
            <person name="Abernathy B."/>
            <person name="Chu Y."/>
            <person name="Niederhuth C.E."/>
            <person name="Umale P."/>
            <person name="Araujo A.C."/>
            <person name="Kozik A."/>
            <person name="Kim K.D."/>
            <person name="Burow M.D."/>
            <person name="Varshney R.K."/>
            <person name="Wang X."/>
            <person name="Zhang X."/>
            <person name="Barkley N."/>
            <person name="Guimaraes P.M."/>
            <person name="Isobe S."/>
            <person name="Guo B."/>
            <person name="Liao B."/>
            <person name="Stalker H.T."/>
            <person name="Schmitz R.J."/>
            <person name="Scheffler B.E."/>
            <person name="Leal-Bertioli S.C."/>
            <person name="Xun X."/>
            <person name="Jackson S.A."/>
            <person name="Michelmore R."/>
            <person name="Ozias-Akins P."/>
        </authorList>
    </citation>
    <scope>NUCLEOTIDE SEQUENCE [LARGE SCALE GENOMIC DNA]</scope>
    <source>
        <strain evidence="1">cv. V14167</strain>
    </source>
</reference>
<protein>
    <submittedName>
        <fullName evidence="2">Uncharacterized protein LOC107484770</fullName>
    </submittedName>
</protein>
<proteinExistence type="predicted"/>
<organism evidence="1 2">
    <name type="scientific">Arachis duranensis</name>
    <name type="common">Wild peanut</name>
    <dbReference type="NCBI Taxonomy" id="130453"/>
    <lineage>
        <taxon>Eukaryota</taxon>
        <taxon>Viridiplantae</taxon>
        <taxon>Streptophyta</taxon>
        <taxon>Embryophyta</taxon>
        <taxon>Tracheophyta</taxon>
        <taxon>Spermatophyta</taxon>
        <taxon>Magnoliopsida</taxon>
        <taxon>eudicotyledons</taxon>
        <taxon>Gunneridae</taxon>
        <taxon>Pentapetalae</taxon>
        <taxon>rosids</taxon>
        <taxon>fabids</taxon>
        <taxon>Fabales</taxon>
        <taxon>Fabaceae</taxon>
        <taxon>Papilionoideae</taxon>
        <taxon>50 kb inversion clade</taxon>
        <taxon>dalbergioids sensu lato</taxon>
        <taxon>Dalbergieae</taxon>
        <taxon>Pterocarpus clade</taxon>
        <taxon>Arachis</taxon>
    </lineage>
</organism>
<dbReference type="PANTHER" id="PTHR47266">
    <property type="entry name" value="ENDONUCLEASE-RELATED"/>
    <property type="match status" value="1"/>
</dbReference>
<reference evidence="2" key="2">
    <citation type="submission" date="2025-08" db="UniProtKB">
        <authorList>
            <consortium name="RefSeq"/>
        </authorList>
    </citation>
    <scope>IDENTIFICATION</scope>
    <source>
        <tissue evidence="2">Whole plant</tissue>
    </source>
</reference>
<dbReference type="GeneID" id="107484770"/>
<dbReference type="RefSeq" id="XP_015960793.1">
    <property type="nucleotide sequence ID" value="XM_016105307.1"/>
</dbReference>
<gene>
    <name evidence="2" type="primary">LOC107484770</name>
</gene>
<sequence>MAYSEDAYQRKKEGKSYGTAMAPLMEDILQEKEQQLRTALKTLIGMSPYQLVYGKACHLPLELEHKAFWALKLLNLDSKAVGERRMLQIQELEEFRAEAYENAKIYKERAKKKHDSNIAPRKFEEGQKVLLYNSRLKLFPGKLKSRWSGPFLVTKVS</sequence>
<dbReference type="Proteomes" id="UP000515211">
    <property type="component" value="Chromosome 4"/>
</dbReference>
<evidence type="ECO:0000313" key="2">
    <source>
        <dbReference type="RefSeq" id="XP_015960793.1"/>
    </source>
</evidence>
<keyword evidence="1" id="KW-1185">Reference proteome</keyword>
<dbReference type="AlphaFoldDB" id="A0A6P4D7X6"/>
<evidence type="ECO:0000313" key="1">
    <source>
        <dbReference type="Proteomes" id="UP000515211"/>
    </source>
</evidence>
<dbReference type="InterPro" id="IPR052160">
    <property type="entry name" value="Gypsy_RT_Integrase-like"/>
</dbReference>
<name>A0A6P4D7X6_ARADU</name>
<dbReference type="KEGG" id="adu:107484770"/>